<evidence type="ECO:0000313" key="3">
    <source>
        <dbReference type="Proteomes" id="UP001054837"/>
    </source>
</evidence>
<organism evidence="2 3">
    <name type="scientific">Caerostris darwini</name>
    <dbReference type="NCBI Taxonomy" id="1538125"/>
    <lineage>
        <taxon>Eukaryota</taxon>
        <taxon>Metazoa</taxon>
        <taxon>Ecdysozoa</taxon>
        <taxon>Arthropoda</taxon>
        <taxon>Chelicerata</taxon>
        <taxon>Arachnida</taxon>
        <taxon>Araneae</taxon>
        <taxon>Araneomorphae</taxon>
        <taxon>Entelegynae</taxon>
        <taxon>Araneoidea</taxon>
        <taxon>Araneidae</taxon>
        <taxon>Caerostris</taxon>
    </lineage>
</organism>
<sequence length="20" mass="2194">ELPPPPPPPPPEPHLPVWSI</sequence>
<reference evidence="2 3" key="1">
    <citation type="submission" date="2021-06" db="EMBL/GenBank/DDBJ databases">
        <title>Caerostris darwini draft genome.</title>
        <authorList>
            <person name="Kono N."/>
            <person name="Arakawa K."/>
        </authorList>
    </citation>
    <scope>NUCLEOTIDE SEQUENCE [LARGE SCALE GENOMIC DNA]</scope>
</reference>
<accession>A0AAV4TIQ1</accession>
<protein>
    <submittedName>
        <fullName evidence="2">Uncharacterized protein</fullName>
    </submittedName>
</protein>
<keyword evidence="3" id="KW-1185">Reference proteome</keyword>
<name>A0AAV4TIQ1_9ARAC</name>
<dbReference type="EMBL" id="BPLQ01009645">
    <property type="protein sequence ID" value="GIY45584.1"/>
    <property type="molecule type" value="Genomic_DNA"/>
</dbReference>
<dbReference type="AlphaFoldDB" id="A0AAV4TIQ1"/>
<evidence type="ECO:0000313" key="2">
    <source>
        <dbReference type="EMBL" id="GIY45584.1"/>
    </source>
</evidence>
<feature type="region of interest" description="Disordered" evidence="1">
    <location>
        <begin position="1"/>
        <end position="20"/>
    </location>
</feature>
<proteinExistence type="predicted"/>
<evidence type="ECO:0000256" key="1">
    <source>
        <dbReference type="SAM" id="MobiDB-lite"/>
    </source>
</evidence>
<comment type="caution">
    <text evidence="2">The sequence shown here is derived from an EMBL/GenBank/DDBJ whole genome shotgun (WGS) entry which is preliminary data.</text>
</comment>
<dbReference type="Proteomes" id="UP001054837">
    <property type="component" value="Unassembled WGS sequence"/>
</dbReference>
<feature type="compositionally biased region" description="Pro residues" evidence="1">
    <location>
        <begin position="1"/>
        <end position="14"/>
    </location>
</feature>
<gene>
    <name evidence="2" type="ORF">CDAR_305581</name>
</gene>
<feature type="non-terminal residue" evidence="2">
    <location>
        <position position="1"/>
    </location>
</feature>